<evidence type="ECO:0000313" key="1">
    <source>
        <dbReference type="EMBL" id="GAQ67116.1"/>
    </source>
</evidence>
<accession>A0A124C5B9</accession>
<protein>
    <submittedName>
        <fullName evidence="1">Uncharacterized protein</fullName>
    </submittedName>
</protein>
<reference evidence="1 2" key="2">
    <citation type="journal article" date="2016" name="Genome Announc.">
        <title>Draft Genome Sequences of Streptomyces scabiei S58, Streptomyces turgidiscabies T45, and Streptomyces acidiscabies a10, the Pathogens of Potato Common Scab, Isolated in Japan.</title>
        <authorList>
            <person name="Tomihama T."/>
            <person name="Nishi Y."/>
            <person name="Sakai M."/>
            <person name="Ikenaga M."/>
            <person name="Okubo T."/>
            <person name="Ikeda S."/>
        </authorList>
    </citation>
    <scope>NUCLEOTIDE SEQUENCE [LARGE SCALE GENOMIC DNA]</scope>
    <source>
        <strain evidence="1 2">S58</strain>
    </source>
</reference>
<gene>
    <name evidence="1" type="ORF">SsS58_07561</name>
</gene>
<proteinExistence type="predicted"/>
<organism evidence="1 2">
    <name type="scientific">Streptomyces scabiei</name>
    <dbReference type="NCBI Taxonomy" id="1930"/>
    <lineage>
        <taxon>Bacteria</taxon>
        <taxon>Bacillati</taxon>
        <taxon>Actinomycetota</taxon>
        <taxon>Actinomycetes</taxon>
        <taxon>Kitasatosporales</taxon>
        <taxon>Streptomycetaceae</taxon>
        <taxon>Streptomyces</taxon>
    </lineage>
</organism>
<reference evidence="2" key="3">
    <citation type="submission" date="2016-02" db="EMBL/GenBank/DDBJ databases">
        <title>Draft genome of pathogenic Streptomyces sp. in Japan.</title>
        <authorList>
            <person name="Tomihama T."/>
            <person name="Ikenaga M."/>
            <person name="Sakai M."/>
            <person name="Okubo T."/>
            <person name="Ikeda S."/>
        </authorList>
    </citation>
    <scope>NUCLEOTIDE SEQUENCE [LARGE SCALE GENOMIC DNA]</scope>
    <source>
        <strain evidence="2">S58</strain>
    </source>
</reference>
<sequence length="40" mass="4240">MRAIGALGPAIRVVQLLYVVSGTGIVEQVPTYRGEGHAFL</sequence>
<dbReference type="Proteomes" id="UP000067448">
    <property type="component" value="Unassembled WGS sequence"/>
</dbReference>
<reference evidence="2" key="1">
    <citation type="submission" date="2015-11" db="EMBL/GenBank/DDBJ databases">
        <authorList>
            <consortium name="Cross-ministerial Strategic Innovation Promotion Program (SIP) consortium"/>
            <person name="Tomihama T."/>
            <person name="Ikenaga M."/>
            <person name="Sakai M."/>
            <person name="Okubo T."/>
            <person name="Ikeda S."/>
        </authorList>
    </citation>
    <scope>NUCLEOTIDE SEQUENCE [LARGE SCALE GENOMIC DNA]</scope>
    <source>
        <strain evidence="2">S58</strain>
    </source>
</reference>
<name>A0A124C5B9_STRSC</name>
<comment type="caution">
    <text evidence="1">The sequence shown here is derived from an EMBL/GenBank/DDBJ whole genome shotgun (WGS) entry which is preliminary data.</text>
</comment>
<dbReference type="RefSeq" id="WP_267892353.1">
    <property type="nucleotide sequence ID" value="NZ_BCMM01000050.1"/>
</dbReference>
<dbReference type="AlphaFoldDB" id="A0A124C5B9"/>
<dbReference type="EMBL" id="BCMM01000050">
    <property type="protein sequence ID" value="GAQ67116.1"/>
    <property type="molecule type" value="Genomic_DNA"/>
</dbReference>
<evidence type="ECO:0000313" key="2">
    <source>
        <dbReference type="Proteomes" id="UP000067448"/>
    </source>
</evidence>